<dbReference type="EMBL" id="CP137691">
    <property type="protein sequence ID" value="XRJ21489.1"/>
    <property type="molecule type" value="Genomic_DNA"/>
</dbReference>
<sequence length="135" mass="15367">MDETQERGKPDLQDIDSVSGSAKRKRPISLDSLLSAVTSKYRRAVLNSLTSTSNKRLKYDTLVDRVAEMLRDENTDRESDEHRQRVQIALHHVHLPKLAEVQMVDYETNAGHVQFVGGELEQDLLALINSHDMDK</sequence>
<reference evidence="1" key="1">
    <citation type="submission" date="2023-10" db="EMBL/GenBank/DDBJ databases">
        <title>A new archaeal virus that suppresses the transcription of host immunity genes.</title>
        <authorList>
            <person name="Turgeman-Grott I."/>
            <person name="Golan N."/>
            <person name="Neri U."/>
            <person name="Naki D."/>
            <person name="Altman N."/>
            <person name="Eizenshtein K."/>
            <person name="Choudhary D."/>
            <person name="Levi R."/>
            <person name="Himani H."/>
            <person name="Reshef L."/>
            <person name="Papke T.R."/>
            <person name="Gophna U."/>
        </authorList>
    </citation>
    <scope>NUCLEOTIDE SEQUENCE</scope>
    <source>
        <strain evidence="1">Atlit-48N</strain>
    </source>
</reference>
<organism evidence="1 2">
    <name type="scientific">Haloferax sp. Atlit-48N</name>
    <dbReference type="NCBI Taxonomy" id="2077198"/>
    <lineage>
        <taxon>Archaea</taxon>
        <taxon>Methanobacteriati</taxon>
        <taxon>Methanobacteriota</taxon>
        <taxon>Stenosarchaea group</taxon>
        <taxon>Halobacteria</taxon>
        <taxon>Halobacteriales</taxon>
        <taxon>Haloferacaceae</taxon>
        <taxon>Haloferax</taxon>
    </lineage>
</organism>
<accession>A0ACD5I5V3</accession>
<keyword evidence="1" id="KW-0614">Plasmid</keyword>
<gene>
    <name evidence="1" type="ORF">DEQ67_015400</name>
</gene>
<dbReference type="Proteomes" id="UP000257089">
    <property type="component" value="Plasmid p48N_2"/>
</dbReference>
<proteinExistence type="predicted"/>
<evidence type="ECO:0000313" key="1">
    <source>
        <dbReference type="EMBL" id="XRJ21489.1"/>
    </source>
</evidence>
<protein>
    <submittedName>
        <fullName evidence="1">Uncharacterized protein</fullName>
    </submittedName>
</protein>
<evidence type="ECO:0000313" key="2">
    <source>
        <dbReference type="Proteomes" id="UP000257089"/>
    </source>
</evidence>
<geneLocation type="plasmid" evidence="1 2">
    <name>p48N_2</name>
</geneLocation>
<name>A0ACD5I5V3_9EURY</name>